<dbReference type="EMBL" id="JARAOO010000012">
    <property type="protein sequence ID" value="KAJ7948187.1"/>
    <property type="molecule type" value="Genomic_DNA"/>
</dbReference>
<dbReference type="KEGG" id="qsa:O6P43_028703"/>
<reference evidence="2" key="1">
    <citation type="journal article" date="2023" name="Science">
        <title>Elucidation of the pathway for biosynthesis of saponin adjuvants from the soapbark tree.</title>
        <authorList>
            <person name="Reed J."/>
            <person name="Orme A."/>
            <person name="El-Demerdash A."/>
            <person name="Owen C."/>
            <person name="Martin L.B.B."/>
            <person name="Misra R.C."/>
            <person name="Kikuchi S."/>
            <person name="Rejzek M."/>
            <person name="Martin A.C."/>
            <person name="Harkess A."/>
            <person name="Leebens-Mack J."/>
            <person name="Louveau T."/>
            <person name="Stephenson M.J."/>
            <person name="Osbourn A."/>
        </authorList>
    </citation>
    <scope>NUCLEOTIDE SEQUENCE</scope>
    <source>
        <strain evidence="2">S10</strain>
    </source>
</reference>
<dbReference type="Proteomes" id="UP001163823">
    <property type="component" value="Chromosome 12"/>
</dbReference>
<dbReference type="Pfam" id="PF01657">
    <property type="entry name" value="Stress-antifung"/>
    <property type="match status" value="1"/>
</dbReference>
<evidence type="ECO:0000259" key="1">
    <source>
        <dbReference type="Pfam" id="PF01657"/>
    </source>
</evidence>
<proteinExistence type="predicted"/>
<gene>
    <name evidence="2" type="ORF">O6P43_028703</name>
</gene>
<dbReference type="InterPro" id="IPR002902">
    <property type="entry name" value="GNK2"/>
</dbReference>
<evidence type="ECO:0000313" key="3">
    <source>
        <dbReference type="Proteomes" id="UP001163823"/>
    </source>
</evidence>
<name>A0AAD7KYB6_QUISA</name>
<organism evidence="2 3">
    <name type="scientific">Quillaja saponaria</name>
    <name type="common">Soap bark tree</name>
    <dbReference type="NCBI Taxonomy" id="32244"/>
    <lineage>
        <taxon>Eukaryota</taxon>
        <taxon>Viridiplantae</taxon>
        <taxon>Streptophyta</taxon>
        <taxon>Embryophyta</taxon>
        <taxon>Tracheophyta</taxon>
        <taxon>Spermatophyta</taxon>
        <taxon>Magnoliopsida</taxon>
        <taxon>eudicotyledons</taxon>
        <taxon>Gunneridae</taxon>
        <taxon>Pentapetalae</taxon>
        <taxon>rosids</taxon>
        <taxon>fabids</taxon>
        <taxon>Fabales</taxon>
        <taxon>Quillajaceae</taxon>
        <taxon>Quillaja</taxon>
    </lineage>
</organism>
<evidence type="ECO:0000313" key="2">
    <source>
        <dbReference type="EMBL" id="KAJ7948187.1"/>
    </source>
</evidence>
<feature type="domain" description="Gnk2-homologous" evidence="1">
    <location>
        <begin position="22"/>
        <end position="64"/>
    </location>
</feature>
<keyword evidence="3" id="KW-1185">Reference proteome</keyword>
<dbReference type="AlphaFoldDB" id="A0AAD7KYB6"/>
<sequence>MKLVEHILLLGNSVHLTDTILDYFGQSTNFAPSTGFSMGSKGEGQNRTVGLALCRGDVSATNCTGLY</sequence>
<protein>
    <submittedName>
        <fullName evidence="2">Cysteine-rich repeat secretory protein 38-like</fullName>
    </submittedName>
</protein>
<accession>A0AAD7KYB6</accession>
<comment type="caution">
    <text evidence="2">The sequence shown here is derived from an EMBL/GenBank/DDBJ whole genome shotgun (WGS) entry which is preliminary data.</text>
</comment>